<keyword evidence="3" id="KW-1185">Reference proteome</keyword>
<proteinExistence type="predicted"/>
<reference evidence="2 3" key="1">
    <citation type="journal article" date="2020" name="Microb. Genom.">
        <title>Genetic diversity of clinical and environmental Mucorales isolates obtained from an investigation of mucormycosis cases among solid organ transplant recipients.</title>
        <authorList>
            <person name="Nguyen M.H."/>
            <person name="Kaul D."/>
            <person name="Muto C."/>
            <person name="Cheng S.J."/>
            <person name="Richter R.A."/>
            <person name="Bruno V.M."/>
            <person name="Liu G."/>
            <person name="Beyhan S."/>
            <person name="Sundermann A.J."/>
            <person name="Mounaud S."/>
            <person name="Pasculle A.W."/>
            <person name="Nierman W.C."/>
            <person name="Driscoll E."/>
            <person name="Cumbie R."/>
            <person name="Clancy C.J."/>
            <person name="Dupont C.L."/>
        </authorList>
    </citation>
    <scope>NUCLEOTIDE SEQUENCE [LARGE SCALE GENOMIC DNA]</scope>
    <source>
        <strain evidence="2 3">GL24</strain>
    </source>
</reference>
<evidence type="ECO:0000313" key="2">
    <source>
        <dbReference type="EMBL" id="KAG1538811.1"/>
    </source>
</evidence>
<dbReference type="Proteomes" id="UP000740926">
    <property type="component" value="Unassembled WGS sequence"/>
</dbReference>
<organism evidence="2 3">
    <name type="scientific">Rhizopus delemar</name>
    <dbReference type="NCBI Taxonomy" id="936053"/>
    <lineage>
        <taxon>Eukaryota</taxon>
        <taxon>Fungi</taxon>
        <taxon>Fungi incertae sedis</taxon>
        <taxon>Mucoromycota</taxon>
        <taxon>Mucoromycotina</taxon>
        <taxon>Mucoromycetes</taxon>
        <taxon>Mucorales</taxon>
        <taxon>Mucorineae</taxon>
        <taxon>Rhizopodaceae</taxon>
        <taxon>Rhizopus</taxon>
    </lineage>
</organism>
<feature type="compositionally biased region" description="Low complexity" evidence="1">
    <location>
        <begin position="92"/>
        <end position="109"/>
    </location>
</feature>
<feature type="compositionally biased region" description="Low complexity" evidence="1">
    <location>
        <begin position="123"/>
        <end position="132"/>
    </location>
</feature>
<feature type="compositionally biased region" description="Low complexity" evidence="1">
    <location>
        <begin position="70"/>
        <end position="84"/>
    </location>
</feature>
<dbReference type="EMBL" id="JAANIU010007151">
    <property type="protein sequence ID" value="KAG1538811.1"/>
    <property type="molecule type" value="Genomic_DNA"/>
</dbReference>
<evidence type="ECO:0000256" key="1">
    <source>
        <dbReference type="SAM" id="MobiDB-lite"/>
    </source>
</evidence>
<feature type="compositionally biased region" description="Low complexity" evidence="1">
    <location>
        <begin position="1"/>
        <end position="16"/>
    </location>
</feature>
<evidence type="ECO:0000313" key="3">
    <source>
        <dbReference type="Proteomes" id="UP000740926"/>
    </source>
</evidence>
<gene>
    <name evidence="2" type="ORF">G6F50_014607</name>
</gene>
<feature type="region of interest" description="Disordered" evidence="1">
    <location>
        <begin position="1"/>
        <end position="23"/>
    </location>
</feature>
<feature type="compositionally biased region" description="Basic and acidic residues" evidence="1">
    <location>
        <begin position="50"/>
        <end position="64"/>
    </location>
</feature>
<accession>A0A9P6Y3Y9</accession>
<protein>
    <submittedName>
        <fullName evidence="2">Uncharacterized protein</fullName>
    </submittedName>
</protein>
<feature type="region of interest" description="Disordered" evidence="1">
    <location>
        <begin position="37"/>
        <end position="172"/>
    </location>
</feature>
<dbReference type="AlphaFoldDB" id="A0A9P6Y3Y9"/>
<comment type="caution">
    <text evidence="2">The sequence shown here is derived from an EMBL/GenBank/DDBJ whole genome shotgun (WGS) entry which is preliminary data.</text>
</comment>
<name>A0A9P6Y3Y9_9FUNG</name>
<sequence length="209" mass="22018">MPGVPSSRSWRRSSSSTAPSAMTEAIEYSRCGSGCRVASNAGRSPAGTSEGRRARCGERAADRSRRCRRPATAQRRQRVAAGAASTPDHRGCPGSCARAAAASTADTRPGSSRAVHWRRHRAAPAAAANGAARPDRRCRLRSHRTADAHHAGAATGPVGGRIHRSGHSCDRPARARRSAGAASAVAWSLPRAGTATHGRAGRPHRWCWR</sequence>